<dbReference type="InterPro" id="IPR018649">
    <property type="entry name" value="SHOCT"/>
</dbReference>
<sequence length="77" mass="8708">MMWNGYGMGGWGMAVMLVSSLVFWTLLVGGAVLLYRAWRDSPKSAGPSSAEQQLGERYARGEIDDQEYRHRLTVLKR</sequence>
<dbReference type="Proteomes" id="UP000612899">
    <property type="component" value="Unassembled WGS sequence"/>
</dbReference>
<dbReference type="AlphaFoldDB" id="A0A8J3VJB0"/>
<feature type="domain" description="SHOCT" evidence="2">
    <location>
        <begin position="50"/>
        <end position="75"/>
    </location>
</feature>
<gene>
    <name evidence="3" type="ORF">Rhe02_59530</name>
</gene>
<name>A0A8J3VJB0_9ACTN</name>
<dbReference type="RefSeq" id="WP_239124124.1">
    <property type="nucleotide sequence ID" value="NZ_BONY01000041.1"/>
</dbReference>
<feature type="transmembrane region" description="Helical" evidence="1">
    <location>
        <begin position="12"/>
        <end position="35"/>
    </location>
</feature>
<evidence type="ECO:0000313" key="4">
    <source>
        <dbReference type="Proteomes" id="UP000612899"/>
    </source>
</evidence>
<evidence type="ECO:0000259" key="2">
    <source>
        <dbReference type="Pfam" id="PF09851"/>
    </source>
</evidence>
<evidence type="ECO:0000256" key="1">
    <source>
        <dbReference type="SAM" id="Phobius"/>
    </source>
</evidence>
<keyword evidence="1" id="KW-1133">Transmembrane helix</keyword>
<organism evidence="3 4">
    <name type="scientific">Rhizocola hellebori</name>
    <dbReference type="NCBI Taxonomy" id="1392758"/>
    <lineage>
        <taxon>Bacteria</taxon>
        <taxon>Bacillati</taxon>
        <taxon>Actinomycetota</taxon>
        <taxon>Actinomycetes</taxon>
        <taxon>Micromonosporales</taxon>
        <taxon>Micromonosporaceae</taxon>
        <taxon>Rhizocola</taxon>
    </lineage>
</organism>
<accession>A0A8J3VJB0</accession>
<keyword evidence="4" id="KW-1185">Reference proteome</keyword>
<evidence type="ECO:0000313" key="3">
    <source>
        <dbReference type="EMBL" id="GIH07886.1"/>
    </source>
</evidence>
<dbReference type="Pfam" id="PF09851">
    <property type="entry name" value="SHOCT"/>
    <property type="match status" value="1"/>
</dbReference>
<dbReference type="EMBL" id="BONY01000041">
    <property type="protein sequence ID" value="GIH07886.1"/>
    <property type="molecule type" value="Genomic_DNA"/>
</dbReference>
<keyword evidence="1" id="KW-0472">Membrane</keyword>
<protein>
    <recommendedName>
        <fullName evidence="2">SHOCT domain-containing protein</fullName>
    </recommendedName>
</protein>
<comment type="caution">
    <text evidence="3">The sequence shown here is derived from an EMBL/GenBank/DDBJ whole genome shotgun (WGS) entry which is preliminary data.</text>
</comment>
<proteinExistence type="predicted"/>
<keyword evidence="1" id="KW-0812">Transmembrane</keyword>
<reference evidence="3" key="1">
    <citation type="submission" date="2021-01" db="EMBL/GenBank/DDBJ databases">
        <title>Whole genome shotgun sequence of Rhizocola hellebori NBRC 109834.</title>
        <authorList>
            <person name="Komaki H."/>
            <person name="Tamura T."/>
        </authorList>
    </citation>
    <scope>NUCLEOTIDE SEQUENCE</scope>
    <source>
        <strain evidence="3">NBRC 109834</strain>
    </source>
</reference>